<reference evidence="20 21" key="1">
    <citation type="submission" date="2020-08" db="EMBL/GenBank/DDBJ databases">
        <title>Genomic Encyclopedia of Type Strains, Phase IV (KMG-IV): sequencing the most valuable type-strain genomes for metagenomic binning, comparative biology and taxonomic classification.</title>
        <authorList>
            <person name="Goeker M."/>
        </authorList>
    </citation>
    <scope>NUCLEOTIDE SEQUENCE [LARGE SCALE GENOMIC DNA]</scope>
    <source>
        <strain evidence="20 21">DSM 102189</strain>
    </source>
</reference>
<evidence type="ECO:0000256" key="7">
    <source>
        <dbReference type="ARBA" id="ARBA00022723"/>
    </source>
</evidence>
<dbReference type="Proteomes" id="UP000538147">
    <property type="component" value="Unassembled WGS sequence"/>
</dbReference>
<dbReference type="EMBL" id="JACIIV010000015">
    <property type="protein sequence ID" value="MBB6228060.1"/>
    <property type="molecule type" value="Genomic_DNA"/>
</dbReference>
<dbReference type="UniPathway" id="UPA00113">
    <property type="reaction ID" value="UER00532"/>
</dbReference>
<dbReference type="EC" id="2.7.7.23" evidence="18"/>
<feature type="binding site" evidence="18">
    <location>
        <position position="194"/>
    </location>
    <ligand>
        <name>Mg(2+)</name>
        <dbReference type="ChEBI" id="CHEBI:18420"/>
    </ligand>
</feature>
<dbReference type="CDD" id="cd03353">
    <property type="entry name" value="LbH_GlmU_C"/>
    <property type="match status" value="1"/>
</dbReference>
<keyword evidence="8 18" id="KW-0677">Repeat</keyword>
<dbReference type="EC" id="2.3.1.157" evidence="18"/>
<dbReference type="SUPFAM" id="SSF51161">
    <property type="entry name" value="Trimeric LpxA-like enzymes"/>
    <property type="match status" value="1"/>
</dbReference>
<evidence type="ECO:0000256" key="3">
    <source>
        <dbReference type="ARBA" id="ARBA00007947"/>
    </source>
</evidence>
<feature type="binding site" evidence="18">
    <location>
        <position position="316"/>
    </location>
    <ligand>
        <name>UDP-N-acetyl-alpha-D-glucosamine</name>
        <dbReference type="ChEBI" id="CHEBI:57705"/>
    </ligand>
</feature>
<evidence type="ECO:0000256" key="13">
    <source>
        <dbReference type="ARBA" id="ARBA00023315"/>
    </source>
</evidence>
<dbReference type="GO" id="GO:0009252">
    <property type="term" value="P:peptidoglycan biosynthetic process"/>
    <property type="evidence" value="ECO:0007669"/>
    <property type="project" value="UniProtKB-UniRule"/>
</dbReference>
<keyword evidence="10 18" id="KW-0133">Cell shape</keyword>
<comment type="similarity">
    <text evidence="3 18">In the N-terminal section; belongs to the N-acetylglucosamine-1-phosphate uridyltransferase family.</text>
</comment>
<sequence>MVLHLVDSLAPLLPQAVVAVVGAGREQVEAALAGRDVVLAVQAEQLGTGHATARAEAALTGFSGTVLILFGDCPLVPSATLAALADALADNVAVAVLGFRPADPARYGRIIAEGNQVAKMVEWKDATEAERATTLCNTGLMAVRAADLWPLLARLDNANAAGEYYLPDIVMLALADGRRATVIETDSDDVLGANSRGELAAIEAVFQARSRTAMMAAGVSLTAPDTVFFAYDTAIEADVTIEPFVVFGPGVRVATGSRIRSHSHLEGATIGPDCEVGPFARLRPGTVLAAGAKVGNFVEMKKSVLGAHAKANHLSYIGDAQVGAGANIGAGTITCNYDGFGKYQTVIGAGAFIGSNSALVAPVNIGAGAIVGAGSTITTDVSPDALAMVRPAQQEKPGWAARFRAAKTMRKAD</sequence>
<dbReference type="GO" id="GO:0009245">
    <property type="term" value="P:lipid A biosynthetic process"/>
    <property type="evidence" value="ECO:0007669"/>
    <property type="project" value="UniProtKB-UniRule"/>
</dbReference>
<dbReference type="Gene3D" id="3.90.550.10">
    <property type="entry name" value="Spore Coat Polysaccharide Biosynthesis Protein SpsA, Chain A"/>
    <property type="match status" value="1"/>
</dbReference>
<evidence type="ECO:0000256" key="10">
    <source>
        <dbReference type="ARBA" id="ARBA00022960"/>
    </source>
</evidence>
<dbReference type="PANTHER" id="PTHR43584">
    <property type="entry name" value="NUCLEOTIDYL TRANSFERASE"/>
    <property type="match status" value="1"/>
</dbReference>
<keyword evidence="14 18" id="KW-0961">Cell wall biogenesis/degradation</keyword>
<comment type="caution">
    <text evidence="18">Lacks conserved residue(s) required for the propagation of feature annotation.</text>
</comment>
<evidence type="ECO:0000256" key="14">
    <source>
        <dbReference type="ARBA" id="ARBA00023316"/>
    </source>
</evidence>
<dbReference type="InterPro" id="IPR025877">
    <property type="entry name" value="MobA-like_NTP_Trfase"/>
</dbReference>
<dbReference type="GO" id="GO:0005737">
    <property type="term" value="C:cytoplasm"/>
    <property type="evidence" value="ECO:0007669"/>
    <property type="project" value="UniProtKB-SubCell"/>
</dbReference>
<comment type="catalytic activity">
    <reaction evidence="15 18">
        <text>alpha-D-glucosamine 1-phosphate + acetyl-CoA = N-acetyl-alpha-D-glucosamine 1-phosphate + CoA + H(+)</text>
        <dbReference type="Rhea" id="RHEA:13725"/>
        <dbReference type="ChEBI" id="CHEBI:15378"/>
        <dbReference type="ChEBI" id="CHEBI:57287"/>
        <dbReference type="ChEBI" id="CHEBI:57288"/>
        <dbReference type="ChEBI" id="CHEBI:57776"/>
        <dbReference type="ChEBI" id="CHEBI:58516"/>
        <dbReference type="EC" id="2.3.1.157"/>
    </reaction>
</comment>
<dbReference type="InterPro" id="IPR018357">
    <property type="entry name" value="Hexapep_transf_CS"/>
</dbReference>
<feature type="binding site" evidence="18">
    <location>
        <position position="330"/>
    </location>
    <ligand>
        <name>acetyl-CoA</name>
        <dbReference type="ChEBI" id="CHEBI:57288"/>
    </ligand>
</feature>
<feature type="binding site" evidence="18">
    <location>
        <position position="355"/>
    </location>
    <ligand>
        <name>acetyl-CoA</name>
        <dbReference type="ChEBI" id="CHEBI:57288"/>
    </ligand>
</feature>
<comment type="subcellular location">
    <subcellularLocation>
        <location evidence="1 18">Cytoplasm</location>
    </subcellularLocation>
</comment>
<evidence type="ECO:0000256" key="11">
    <source>
        <dbReference type="ARBA" id="ARBA00022984"/>
    </source>
</evidence>
<evidence type="ECO:0000256" key="16">
    <source>
        <dbReference type="ARBA" id="ARBA00048493"/>
    </source>
</evidence>
<feature type="binding site" evidence="18">
    <location>
        <position position="373"/>
    </location>
    <ligand>
        <name>acetyl-CoA</name>
        <dbReference type="ChEBI" id="CHEBI:57288"/>
    </ligand>
</feature>
<feature type="binding site" evidence="18">
    <location>
        <position position="390"/>
    </location>
    <ligand>
        <name>acetyl-CoA</name>
        <dbReference type="ChEBI" id="CHEBI:57288"/>
    </ligand>
</feature>
<feature type="binding site" evidence="18">
    <location>
        <position position="327"/>
    </location>
    <ligand>
        <name>UDP-N-acetyl-alpha-D-glucosamine</name>
        <dbReference type="ChEBI" id="CHEBI:57705"/>
    </ligand>
</feature>
<keyword evidence="4 18" id="KW-0963">Cytoplasm</keyword>
<dbReference type="Gene3D" id="2.160.10.10">
    <property type="entry name" value="Hexapeptide repeat proteins"/>
    <property type="match status" value="1"/>
</dbReference>
<keyword evidence="7 18" id="KW-0479">Metal-binding</keyword>
<accession>A0A841L6L3</accession>
<evidence type="ECO:0000256" key="9">
    <source>
        <dbReference type="ARBA" id="ARBA00022842"/>
    </source>
</evidence>
<feature type="binding site" evidence="18">
    <location>
        <position position="137"/>
    </location>
    <ligand>
        <name>UDP-N-acetyl-alpha-D-glucosamine</name>
        <dbReference type="ChEBI" id="CHEBI:57705"/>
    </ligand>
</feature>
<feature type="binding site" evidence="18">
    <location>
        <begin position="336"/>
        <end position="337"/>
    </location>
    <ligand>
        <name>acetyl-CoA</name>
        <dbReference type="ChEBI" id="CHEBI:57288"/>
    </ligand>
</feature>
<keyword evidence="21" id="KW-1185">Reference proteome</keyword>
<dbReference type="PROSITE" id="PS00101">
    <property type="entry name" value="HEXAPEP_TRANSFERASES"/>
    <property type="match status" value="1"/>
</dbReference>
<evidence type="ECO:0000256" key="4">
    <source>
        <dbReference type="ARBA" id="ARBA00022490"/>
    </source>
</evidence>
<comment type="pathway">
    <text evidence="18">Nucleotide-sugar biosynthesis; UDP-N-acetyl-alpha-D-glucosamine biosynthesis; N-acetyl-alpha-D-glucosamine 1-phosphate from alpha-D-glucosamine 6-phosphate (route II): step 2/2.</text>
</comment>
<dbReference type="GO" id="GO:0071555">
    <property type="term" value="P:cell wall organization"/>
    <property type="evidence" value="ECO:0007669"/>
    <property type="project" value="UniProtKB-KW"/>
</dbReference>
<feature type="binding site" evidence="18">
    <location>
        <position position="301"/>
    </location>
    <ligand>
        <name>UDP-N-acetyl-alpha-D-glucosamine</name>
        <dbReference type="ChEBI" id="CHEBI:57705"/>
    </ligand>
</feature>
<dbReference type="GO" id="GO:0000287">
    <property type="term" value="F:magnesium ion binding"/>
    <property type="evidence" value="ECO:0007669"/>
    <property type="project" value="UniProtKB-UniRule"/>
</dbReference>
<evidence type="ECO:0000259" key="19">
    <source>
        <dbReference type="Pfam" id="PF12804"/>
    </source>
</evidence>
<feature type="domain" description="MobA-like NTP transferase" evidence="19">
    <location>
        <begin position="1"/>
        <end position="105"/>
    </location>
</feature>
<feature type="region of interest" description="Linker" evidence="18">
    <location>
        <begin position="197"/>
        <end position="217"/>
    </location>
</feature>
<name>A0A841L6L3_9SPHN</name>
<feature type="active site" description="Proton acceptor" evidence="18">
    <location>
        <position position="313"/>
    </location>
</feature>
<evidence type="ECO:0000256" key="6">
    <source>
        <dbReference type="ARBA" id="ARBA00022695"/>
    </source>
</evidence>
<dbReference type="GO" id="GO:0003977">
    <property type="term" value="F:UDP-N-acetylglucosamine diphosphorylase activity"/>
    <property type="evidence" value="ECO:0007669"/>
    <property type="project" value="UniProtKB-UniRule"/>
</dbReference>
<dbReference type="AlphaFoldDB" id="A0A841L6L3"/>
<dbReference type="GO" id="GO:0008360">
    <property type="term" value="P:regulation of cell shape"/>
    <property type="evidence" value="ECO:0007669"/>
    <property type="project" value="UniProtKB-KW"/>
</dbReference>
<keyword evidence="5 18" id="KW-0808">Transferase</keyword>
<evidence type="ECO:0000256" key="15">
    <source>
        <dbReference type="ARBA" id="ARBA00048247"/>
    </source>
</evidence>
<evidence type="ECO:0000256" key="2">
    <source>
        <dbReference type="ARBA" id="ARBA00007707"/>
    </source>
</evidence>
<evidence type="ECO:0000256" key="8">
    <source>
        <dbReference type="ARBA" id="ARBA00022737"/>
    </source>
</evidence>
<dbReference type="InterPro" id="IPR038009">
    <property type="entry name" value="GlmU_C_LbH"/>
</dbReference>
<keyword evidence="6 18" id="KW-0548">Nucleotidyltransferase</keyword>
<feature type="binding site" evidence="18">
    <location>
        <position position="108"/>
    </location>
    <ligand>
        <name>UDP-N-acetyl-alpha-D-glucosamine</name>
        <dbReference type="ChEBI" id="CHEBI:57705"/>
    </ligand>
</feature>
<feature type="binding site" evidence="18">
    <location>
        <position position="194"/>
    </location>
    <ligand>
        <name>UDP-N-acetyl-alpha-D-glucosamine</name>
        <dbReference type="ChEBI" id="CHEBI:57705"/>
    </ligand>
</feature>
<evidence type="ECO:0000313" key="20">
    <source>
        <dbReference type="EMBL" id="MBB6228060.1"/>
    </source>
</evidence>
<dbReference type="Pfam" id="PF12804">
    <property type="entry name" value="NTP_transf_3"/>
    <property type="match status" value="1"/>
</dbReference>
<comment type="pathway">
    <text evidence="18">Bacterial outer membrane biogenesis; LPS lipid A biosynthesis.</text>
</comment>
<comment type="catalytic activity">
    <reaction evidence="16 18">
        <text>N-acetyl-alpha-D-glucosamine 1-phosphate + UTP + H(+) = UDP-N-acetyl-alpha-D-glucosamine + diphosphate</text>
        <dbReference type="Rhea" id="RHEA:13509"/>
        <dbReference type="ChEBI" id="CHEBI:15378"/>
        <dbReference type="ChEBI" id="CHEBI:33019"/>
        <dbReference type="ChEBI" id="CHEBI:46398"/>
        <dbReference type="ChEBI" id="CHEBI:57705"/>
        <dbReference type="ChEBI" id="CHEBI:57776"/>
        <dbReference type="EC" id="2.7.7.23"/>
    </reaction>
</comment>
<keyword evidence="11 18" id="KW-0573">Peptidoglycan synthesis</keyword>
<dbReference type="GO" id="GO:0006048">
    <property type="term" value="P:UDP-N-acetylglucosamine biosynthetic process"/>
    <property type="evidence" value="ECO:0007669"/>
    <property type="project" value="UniProtKB-UniPathway"/>
</dbReference>
<comment type="similarity">
    <text evidence="2 18">In the C-terminal section; belongs to the transferase hexapeptide repeat family.</text>
</comment>
<dbReference type="Pfam" id="PF00132">
    <property type="entry name" value="Hexapep"/>
    <property type="match status" value="1"/>
</dbReference>
<dbReference type="GO" id="GO:0000902">
    <property type="term" value="P:cell morphogenesis"/>
    <property type="evidence" value="ECO:0007669"/>
    <property type="project" value="UniProtKB-UniRule"/>
</dbReference>
<comment type="subunit">
    <text evidence="18">Homotrimer.</text>
</comment>
<dbReference type="InterPro" id="IPR029044">
    <property type="entry name" value="Nucleotide-diphossugar_trans"/>
</dbReference>
<protein>
    <recommendedName>
        <fullName evidence="18">Bifunctional protein GlmU</fullName>
    </recommendedName>
    <domain>
        <recommendedName>
            <fullName evidence="18">UDP-N-acetylglucosamine pyrophosphorylase</fullName>
            <ecNumber evidence="18">2.7.7.23</ecNumber>
        </recommendedName>
        <alternativeName>
            <fullName evidence="18">N-acetylglucosamine-1-phosphate uridyltransferase</fullName>
        </alternativeName>
    </domain>
    <domain>
        <recommendedName>
            <fullName evidence="18">Glucosamine-1-phosphate N-acetyltransferase</fullName>
            <ecNumber evidence="18">2.3.1.157</ecNumber>
        </recommendedName>
    </domain>
</protein>
<dbReference type="InterPro" id="IPR011004">
    <property type="entry name" value="Trimer_LpxA-like_sf"/>
</dbReference>
<feature type="binding site" evidence="18">
    <location>
        <position position="122"/>
    </location>
    <ligand>
        <name>UDP-N-acetyl-alpha-D-glucosamine</name>
        <dbReference type="ChEBI" id="CHEBI:57705"/>
    </ligand>
</feature>
<feature type="binding site" evidence="18">
    <location>
        <position position="283"/>
    </location>
    <ligand>
        <name>UDP-N-acetyl-alpha-D-glucosamine</name>
        <dbReference type="ChEBI" id="CHEBI:57705"/>
    </ligand>
</feature>
<feature type="region of interest" description="N-acetyltransferase" evidence="18">
    <location>
        <begin position="218"/>
        <end position="413"/>
    </location>
</feature>
<dbReference type="InterPro" id="IPR001451">
    <property type="entry name" value="Hexapep"/>
</dbReference>
<dbReference type="InterPro" id="IPR005882">
    <property type="entry name" value="Bifunctional_GlmU"/>
</dbReference>
<proteinExistence type="inferred from homology"/>
<dbReference type="InterPro" id="IPR050065">
    <property type="entry name" value="GlmU-like"/>
</dbReference>
<evidence type="ECO:0000256" key="17">
    <source>
        <dbReference type="ARBA" id="ARBA00049628"/>
    </source>
</evidence>
<gene>
    <name evidence="18" type="primary">glmU</name>
    <name evidence="20" type="ORF">FHS79_002245</name>
</gene>
<evidence type="ECO:0000256" key="18">
    <source>
        <dbReference type="HAMAP-Rule" id="MF_01631"/>
    </source>
</evidence>
<comment type="caution">
    <text evidence="20">The sequence shown here is derived from an EMBL/GenBank/DDBJ whole genome shotgun (WGS) entry which is preliminary data.</text>
</comment>
<evidence type="ECO:0000256" key="1">
    <source>
        <dbReference type="ARBA" id="ARBA00004496"/>
    </source>
</evidence>
<evidence type="ECO:0000256" key="5">
    <source>
        <dbReference type="ARBA" id="ARBA00022679"/>
    </source>
</evidence>
<dbReference type="HAMAP" id="MF_01631">
    <property type="entry name" value="GlmU"/>
    <property type="match status" value="1"/>
</dbReference>
<keyword evidence="12 18" id="KW-0511">Multifunctional enzyme</keyword>
<comment type="pathway">
    <text evidence="18">Nucleotide-sugar biosynthesis; UDP-N-acetyl-alpha-D-glucosamine biosynthesis; UDP-N-acetyl-alpha-D-glucosamine from N-acetyl-alpha-D-glucosamine 1-phosphate: step 1/1.</text>
</comment>
<comment type="function">
    <text evidence="17 18">Catalyzes the last two sequential reactions in the de novo biosynthetic pathway for UDP-N-acetylglucosamine (UDP-GlcNAc). The C-terminal domain catalyzes the transfer of acetyl group from acetyl coenzyme A to glucosamine-1-phosphate (GlcN-1-P) to produce N-acetylglucosamine-1-phosphate (GlcNAc-1-P), which is converted into UDP-GlcNAc by the transfer of uridine 5-monophosphate (from uridine 5-triphosphate), a reaction catalyzed by the N-terminal domain.</text>
</comment>
<keyword evidence="13 18" id="KW-0012">Acyltransferase</keyword>
<dbReference type="NCBIfam" id="TIGR01173">
    <property type="entry name" value="glmU"/>
    <property type="match status" value="1"/>
</dbReference>
<dbReference type="GO" id="GO:0019134">
    <property type="term" value="F:glucosamine-1-phosphate N-acetyltransferase activity"/>
    <property type="evidence" value="ECO:0007669"/>
    <property type="project" value="UniProtKB-UniRule"/>
</dbReference>
<feature type="binding site" evidence="18">
    <location>
        <position position="72"/>
    </location>
    <ligand>
        <name>Mg(2+)</name>
        <dbReference type="ChEBI" id="CHEBI:18420"/>
    </ligand>
</feature>
<dbReference type="PANTHER" id="PTHR43584:SF3">
    <property type="entry name" value="BIFUNCTIONAL PROTEIN GLMU"/>
    <property type="match status" value="1"/>
</dbReference>
<dbReference type="UniPathway" id="UPA00973"/>
<dbReference type="NCBIfam" id="NF010933">
    <property type="entry name" value="PRK14353.1"/>
    <property type="match status" value="1"/>
</dbReference>
<evidence type="ECO:0000313" key="21">
    <source>
        <dbReference type="Proteomes" id="UP000538147"/>
    </source>
</evidence>
<comment type="cofactor">
    <cofactor evidence="18">
        <name>Mg(2+)</name>
        <dbReference type="ChEBI" id="CHEBI:18420"/>
    </cofactor>
    <text evidence="18">Binds 1 Mg(2+) ion per subunit.</text>
</comment>
<evidence type="ECO:0000256" key="12">
    <source>
        <dbReference type="ARBA" id="ARBA00023268"/>
    </source>
</evidence>
<organism evidence="20 21">
    <name type="scientific">Polymorphobacter multimanifer</name>
    <dbReference type="NCBI Taxonomy" id="1070431"/>
    <lineage>
        <taxon>Bacteria</taxon>
        <taxon>Pseudomonadati</taxon>
        <taxon>Pseudomonadota</taxon>
        <taxon>Alphaproteobacteria</taxon>
        <taxon>Sphingomonadales</taxon>
        <taxon>Sphingosinicellaceae</taxon>
        <taxon>Polymorphobacter</taxon>
    </lineage>
</organism>
<feature type="region of interest" description="Pyrophosphorylase" evidence="18">
    <location>
        <begin position="1"/>
        <end position="196"/>
    </location>
</feature>
<dbReference type="GO" id="GO:0016020">
    <property type="term" value="C:membrane"/>
    <property type="evidence" value="ECO:0007669"/>
    <property type="project" value="GOC"/>
</dbReference>
<dbReference type="SUPFAM" id="SSF53448">
    <property type="entry name" value="Nucleotide-diphospho-sugar transferases"/>
    <property type="match status" value="1"/>
</dbReference>
<feature type="binding site" evidence="18">
    <location>
        <begin position="47"/>
        <end position="48"/>
    </location>
    <ligand>
        <name>UDP-N-acetyl-alpha-D-glucosamine</name>
        <dbReference type="ChEBI" id="CHEBI:57705"/>
    </ligand>
</feature>
<keyword evidence="9 18" id="KW-0460">Magnesium</keyword>
<feature type="binding site" evidence="18">
    <location>
        <position position="42"/>
    </location>
    <ligand>
        <name>UDP-N-acetyl-alpha-D-glucosamine</name>
        <dbReference type="ChEBI" id="CHEBI:57705"/>
    </ligand>
</feature>